<keyword evidence="4" id="KW-1185">Reference proteome</keyword>
<evidence type="ECO:0000256" key="1">
    <source>
        <dbReference type="SAM" id="Coils"/>
    </source>
</evidence>
<dbReference type="PANTHER" id="PTHR28663:SF1">
    <property type="entry name" value="CILIA- AND FLAGELLA- ASSOCIATED PROTEIN 210"/>
    <property type="match status" value="1"/>
</dbReference>
<proteinExistence type="predicted"/>
<feature type="coiled-coil region" evidence="1">
    <location>
        <begin position="41"/>
        <end position="99"/>
    </location>
</feature>
<accession>A0A9P0D8M8</accession>
<dbReference type="GO" id="GO:0005879">
    <property type="term" value="C:axonemal microtubule"/>
    <property type="evidence" value="ECO:0007669"/>
    <property type="project" value="TreeGrafter"/>
</dbReference>
<feature type="compositionally biased region" description="Basic and acidic residues" evidence="2">
    <location>
        <begin position="516"/>
        <end position="534"/>
    </location>
</feature>
<gene>
    <name evidence="3" type="ORF">PHAECO_LOCUS217</name>
</gene>
<dbReference type="EMBL" id="OU896707">
    <property type="protein sequence ID" value="CAH1116211.1"/>
    <property type="molecule type" value="Genomic_DNA"/>
</dbReference>
<dbReference type="InterPro" id="IPR039986">
    <property type="entry name" value="CFAP210"/>
</dbReference>
<feature type="region of interest" description="Disordered" evidence="2">
    <location>
        <begin position="507"/>
        <end position="534"/>
    </location>
</feature>
<reference evidence="3" key="2">
    <citation type="submission" date="2022-10" db="EMBL/GenBank/DDBJ databases">
        <authorList>
            <consortium name="ENA_rothamsted_submissions"/>
            <consortium name="culmorum"/>
            <person name="King R."/>
        </authorList>
    </citation>
    <scope>NUCLEOTIDE SEQUENCE</scope>
</reference>
<sequence length="534" mass="64684">MESTWYLFPGQTLANTKISDRSHALHIRSKEWGKITSHLDRKKLKEQAIQREREHKQYLDDGSKRMIQNWENSLENIRKRKEEERLKHKEQKKEDRNQKFFELREEQEKIRKDYVDKMRKQIYMNTGNARELTSAFVTSEILYEREKQKDFKKLIDKHYEEEAAKYAQVVKENAEKELLENREKELKKRKKNKDHGDYLKQEIAQKSLRQQEEKQKQTEKEALDNIRAMEEMECLEKKLLEKKAKNMQELFGEKKKLLKQEEEKKIQLAKEESELDAVVAIYKETKHRIDCMKKAREKELRDEAAARQEAVAKLVMAHEKAKTEVEEERMKAAIAEKDAIEKKKLKKRAEYDKKMKEERFEDRKKFIEHEEVANKKQAEIRKWEMLNRYKTDEILKKYEESKRKQHWKKVLEYRKELLEQMSEEKALLLQEKEIEEFVTRSNFHNDDDSFFEYADEVLKLAKKRGRSTYPIEKVIMQYKKTNLLLPDKCEDNCENYITSKEAKSMSQQIFKKSQKNKNDRSCRCRQEEKKSVSN</sequence>
<protein>
    <recommendedName>
        <fullName evidence="5">Trichohyalin-plectin-homology domain-containing protein</fullName>
    </recommendedName>
</protein>
<dbReference type="PANTHER" id="PTHR28663">
    <property type="entry name" value="COILED-COIL DOMAIN-CONTAINING PROTEIN 173"/>
    <property type="match status" value="1"/>
</dbReference>
<feature type="compositionally biased region" description="Basic and acidic residues" evidence="2">
    <location>
        <begin position="209"/>
        <end position="220"/>
    </location>
</feature>
<evidence type="ECO:0000256" key="2">
    <source>
        <dbReference type="SAM" id="MobiDB-lite"/>
    </source>
</evidence>
<evidence type="ECO:0008006" key="5">
    <source>
        <dbReference type="Google" id="ProtNLM"/>
    </source>
</evidence>
<dbReference type="Proteomes" id="UP001153737">
    <property type="component" value="Chromosome 1"/>
</dbReference>
<feature type="region of interest" description="Disordered" evidence="2">
    <location>
        <begin position="186"/>
        <end position="220"/>
    </location>
</feature>
<name>A0A9P0D8M8_PHACE</name>
<organism evidence="3 4">
    <name type="scientific">Phaedon cochleariae</name>
    <name type="common">Mustard beetle</name>
    <dbReference type="NCBI Taxonomy" id="80249"/>
    <lineage>
        <taxon>Eukaryota</taxon>
        <taxon>Metazoa</taxon>
        <taxon>Ecdysozoa</taxon>
        <taxon>Arthropoda</taxon>
        <taxon>Hexapoda</taxon>
        <taxon>Insecta</taxon>
        <taxon>Pterygota</taxon>
        <taxon>Neoptera</taxon>
        <taxon>Endopterygota</taxon>
        <taxon>Coleoptera</taxon>
        <taxon>Polyphaga</taxon>
        <taxon>Cucujiformia</taxon>
        <taxon>Chrysomeloidea</taxon>
        <taxon>Chrysomelidae</taxon>
        <taxon>Chrysomelinae</taxon>
        <taxon>Chrysomelini</taxon>
        <taxon>Phaedon</taxon>
    </lineage>
</organism>
<keyword evidence="1" id="KW-0175">Coiled coil</keyword>
<dbReference type="OrthoDB" id="331765at2759"/>
<reference evidence="3" key="1">
    <citation type="submission" date="2022-01" db="EMBL/GenBank/DDBJ databases">
        <authorList>
            <person name="King R."/>
        </authorList>
    </citation>
    <scope>NUCLEOTIDE SEQUENCE</scope>
</reference>
<evidence type="ECO:0000313" key="4">
    <source>
        <dbReference type="Proteomes" id="UP001153737"/>
    </source>
</evidence>
<dbReference type="AlphaFoldDB" id="A0A9P0D8M8"/>
<evidence type="ECO:0000313" key="3">
    <source>
        <dbReference type="EMBL" id="CAH1116211.1"/>
    </source>
</evidence>
<feature type="coiled-coil region" evidence="1">
    <location>
        <begin position="318"/>
        <end position="350"/>
    </location>
</feature>